<reference evidence="7 8" key="1">
    <citation type="journal article" date="2014" name="Genome Biol. Evol.">
        <title>The secreted proteins of Achlya hypogyna and Thraustotheca clavata identify the ancestral oomycete secretome and reveal gene acquisitions by horizontal gene transfer.</title>
        <authorList>
            <person name="Misner I."/>
            <person name="Blouin N."/>
            <person name="Leonard G."/>
            <person name="Richards T.A."/>
            <person name="Lane C.E."/>
        </authorList>
    </citation>
    <scope>NUCLEOTIDE SEQUENCE [LARGE SCALE GENOMIC DNA]</scope>
    <source>
        <strain evidence="7 8">ATCC 34112</strain>
    </source>
</reference>
<dbReference type="PROSITE" id="PS50848">
    <property type="entry name" value="START"/>
    <property type="match status" value="1"/>
</dbReference>
<dbReference type="InterPro" id="IPR011011">
    <property type="entry name" value="Znf_FYVE_PHD"/>
</dbReference>
<dbReference type="SUPFAM" id="SSF55961">
    <property type="entry name" value="Bet v1-like"/>
    <property type="match status" value="1"/>
</dbReference>
<evidence type="ECO:0000256" key="4">
    <source>
        <dbReference type="ARBA" id="ARBA00024750"/>
    </source>
</evidence>
<dbReference type="AlphaFoldDB" id="A0A1V9ZQ25"/>
<sequence length="436" mass="48477">MAPPSLTPLRPRTLSSNSSSSVSDEGRRGSRIITPDRCKGCLRLFTKMLTIKQCFRCKNYMCALCVFKVPMFHGEKGKLPKHGLHARLCATCYDESILNENNNQPEMSPPSGRDNLGLFEIEDECEEEPVIKKKVVQTPSAKTTLWLSILAGSLMMGIVLLENVEFSLRIGAVVLVYGAFVIIHPLWKISTPSENTLNKKIAQEEEKIEEDEASTCDKAEPVDMDAITLEKKSYLETRWDELKNTNEWVKNDSRSTSAITLSELDCGPELPLCIKVEALVTDISPDDLLAFLSSPDPKDRIKWDTGMTSHKVIQEITLDATIGQIGRILHNVQKAHGFGVVSSRDFVSFAYRASSTLYLQGSLVHPNVPNRAGSTRGNLHILGFECTPAEDGFLLTYINHIDIGGALPRKLVTSGTCDNMMKFMNSAIQAKKKWQL</sequence>
<comment type="caution">
    <text evidence="7">The sequence shown here is derived from an EMBL/GenBank/DDBJ whole genome shotgun (WGS) entry which is preliminary data.</text>
</comment>
<dbReference type="InterPro" id="IPR023393">
    <property type="entry name" value="START-like_dom_sf"/>
</dbReference>
<dbReference type="Gene3D" id="3.30.530.20">
    <property type="match status" value="1"/>
</dbReference>
<dbReference type="OrthoDB" id="196858at2759"/>
<dbReference type="SMART" id="SM00234">
    <property type="entry name" value="START"/>
    <property type="match status" value="1"/>
</dbReference>
<feature type="domain" description="START" evidence="6">
    <location>
        <begin position="248"/>
        <end position="436"/>
    </location>
</feature>
<name>A0A1V9ZQ25_9STRA</name>
<dbReference type="GO" id="GO:0008289">
    <property type="term" value="F:lipid binding"/>
    <property type="evidence" value="ECO:0007669"/>
    <property type="project" value="UniProtKB-KW"/>
</dbReference>
<evidence type="ECO:0000256" key="1">
    <source>
        <dbReference type="ARBA" id="ARBA00022448"/>
    </source>
</evidence>
<dbReference type="CDD" id="cd00177">
    <property type="entry name" value="START"/>
    <property type="match status" value="1"/>
</dbReference>
<dbReference type="Proteomes" id="UP000243217">
    <property type="component" value="Unassembled WGS sequence"/>
</dbReference>
<evidence type="ECO:0000256" key="3">
    <source>
        <dbReference type="ARBA" id="ARBA00023121"/>
    </source>
</evidence>
<dbReference type="PANTHER" id="PTHR46374:SF1">
    <property type="entry name" value="START DOMAIN-CONTAINING PROTEIN"/>
    <property type="match status" value="1"/>
</dbReference>
<dbReference type="Pfam" id="PF01852">
    <property type="entry name" value="START"/>
    <property type="match status" value="1"/>
</dbReference>
<comment type="function">
    <text evidence="4">May be involved in the intracellular transport of sterols or other lipids. May bind cholesterol or other sterols.</text>
</comment>
<keyword evidence="8" id="KW-1185">Reference proteome</keyword>
<evidence type="ECO:0000313" key="8">
    <source>
        <dbReference type="Proteomes" id="UP000243217"/>
    </source>
</evidence>
<feature type="compositionally biased region" description="Low complexity" evidence="5">
    <location>
        <begin position="7"/>
        <end position="23"/>
    </location>
</feature>
<dbReference type="InterPro" id="IPR043556">
    <property type="entry name" value="StARD5/6"/>
</dbReference>
<keyword evidence="2" id="KW-0445">Lipid transport</keyword>
<dbReference type="GO" id="GO:0006869">
    <property type="term" value="P:lipid transport"/>
    <property type="evidence" value="ECO:0007669"/>
    <property type="project" value="UniProtKB-KW"/>
</dbReference>
<gene>
    <name evidence="7" type="ORF">THRCLA_06277</name>
</gene>
<feature type="region of interest" description="Disordered" evidence="5">
    <location>
        <begin position="1"/>
        <end position="29"/>
    </location>
</feature>
<proteinExistence type="predicted"/>
<dbReference type="InterPro" id="IPR002913">
    <property type="entry name" value="START_lipid-bd_dom"/>
</dbReference>
<evidence type="ECO:0000256" key="5">
    <source>
        <dbReference type="SAM" id="MobiDB-lite"/>
    </source>
</evidence>
<keyword evidence="1" id="KW-0813">Transport</keyword>
<evidence type="ECO:0000259" key="6">
    <source>
        <dbReference type="PROSITE" id="PS50848"/>
    </source>
</evidence>
<dbReference type="SUPFAM" id="SSF57903">
    <property type="entry name" value="FYVE/PHD zinc finger"/>
    <property type="match status" value="1"/>
</dbReference>
<dbReference type="PANTHER" id="PTHR46374">
    <property type="entry name" value="PROTEIN CBG07384"/>
    <property type="match status" value="1"/>
</dbReference>
<evidence type="ECO:0000256" key="2">
    <source>
        <dbReference type="ARBA" id="ARBA00023055"/>
    </source>
</evidence>
<protein>
    <recommendedName>
        <fullName evidence="6">START domain-containing protein</fullName>
    </recommendedName>
</protein>
<dbReference type="EMBL" id="JNBS01001763">
    <property type="protein sequence ID" value="OQS00051.1"/>
    <property type="molecule type" value="Genomic_DNA"/>
</dbReference>
<organism evidence="7 8">
    <name type="scientific">Thraustotheca clavata</name>
    <dbReference type="NCBI Taxonomy" id="74557"/>
    <lineage>
        <taxon>Eukaryota</taxon>
        <taxon>Sar</taxon>
        <taxon>Stramenopiles</taxon>
        <taxon>Oomycota</taxon>
        <taxon>Saprolegniomycetes</taxon>
        <taxon>Saprolegniales</taxon>
        <taxon>Achlyaceae</taxon>
        <taxon>Thraustotheca</taxon>
    </lineage>
</organism>
<keyword evidence="3" id="KW-0446">Lipid-binding</keyword>
<accession>A0A1V9ZQ25</accession>
<evidence type="ECO:0000313" key="7">
    <source>
        <dbReference type="EMBL" id="OQS00051.1"/>
    </source>
</evidence>
<dbReference type="STRING" id="74557.A0A1V9ZQ25"/>